<dbReference type="CDD" id="cd00256">
    <property type="entry name" value="VATPase_H"/>
    <property type="match status" value="1"/>
</dbReference>
<sequence>MTNLSSKLNSVLTSLPDDIEKGGFLSATSVLHQRANEIRTQRVNWQSYLTSQMISEEDYQFIITFDTANAEQRVTILNENRTQCAKTFLSLLGHIAKDKTIQYILIIIDDMLNEDKSRVEIFKEYCKRRKESVWNPFLHLLNRNDGFIHHMTSRIIAKIACWSVELMDGVDLHIYLNWLRDQLKIQGNEYLQSVARCLQMMLRIDEYRLSFVSSEGIPSLISVLSSKVNFQVQYQVTFCLWILTFNPALAEKMSKCNVIPVLADVLTESVKEKVTRIILATLRNLIEKPESKEISRDNAIIMIQCKVLKQLDILQQSGQKFEDEDIKDDIDFLHEKLSASVQDLSSFDEYSTEVKSGRLEWSPVHSSEKFWRENASKLNDNKYELLKILIRLLDTSKDALVLSVSAHDIGEYVRHYPRGKSVIEQQGGKHMVMQLLTHDDPNVRYEALLCVQKLMVHNWEYLGKQLQKDTDKENRINSKNWEQSVDRFLRRYLVGNGEIASEEDNVRDESEESSLTITFPQRRTPRRFPILSAIVSSLMSPERRDFGDKPKKPPQIQHQASQQHHHTEKELRVPRRYSPPDARNPQSFESIATEVINDEENEAEKPTRTRRFFLVNILSRMLRSVNFTMRFYQLTPSYLI</sequence>
<dbReference type="Pfam" id="PF11698">
    <property type="entry name" value="V-ATPase_H_C"/>
    <property type="match status" value="1"/>
</dbReference>
<dbReference type="SUPFAM" id="SSF48371">
    <property type="entry name" value="ARM repeat"/>
    <property type="match status" value="1"/>
</dbReference>
<keyword evidence="2" id="KW-0813">Transport</keyword>
<protein>
    <submittedName>
        <fullName evidence="8">V-type proton ATPase subunit H-like isoform X1</fullName>
    </submittedName>
</protein>
<dbReference type="STRING" id="299467.A0A443SRF5"/>
<dbReference type="FunFam" id="1.25.40.150:FF:000001">
    <property type="entry name" value="V-type proton ATPase subunit H"/>
    <property type="match status" value="1"/>
</dbReference>
<dbReference type="AlphaFoldDB" id="A0A443SRF5"/>
<dbReference type="Proteomes" id="UP000288716">
    <property type="component" value="Unassembled WGS sequence"/>
</dbReference>
<evidence type="ECO:0000313" key="8">
    <source>
        <dbReference type="EMBL" id="RWS30120.1"/>
    </source>
</evidence>
<dbReference type="VEuPathDB" id="VectorBase:LDEU001920"/>
<dbReference type="SMART" id="SM00185">
    <property type="entry name" value="ARM"/>
    <property type="match status" value="3"/>
</dbReference>
<dbReference type="InterPro" id="IPR011987">
    <property type="entry name" value="ATPase_V1-cplx_hsu_C"/>
</dbReference>
<keyword evidence="4" id="KW-0406">Ion transport</keyword>
<feature type="compositionally biased region" description="Basic and acidic residues" evidence="6">
    <location>
        <begin position="541"/>
        <end position="551"/>
    </location>
</feature>
<dbReference type="InterPro" id="IPR000225">
    <property type="entry name" value="Armadillo"/>
</dbReference>
<comment type="function">
    <text evidence="5">Subunit of the V1 complex of vacuolar(H+)-ATPase (V-ATPase), a multisubunit enzyme composed of a peripheral complex (V1) that hydrolyzes ATP and a membrane integral complex (V0) that translocates protons. V-ATPase is responsible for acidifying and maintaining the pH of intracellular compartments and in some cell types, is targeted to the plasma membrane, where it is responsible for acidifying the extracellular environment. Subunit H is essential for V-ATPase activity, but not for the assembly of the complex.</text>
</comment>
<dbReference type="EMBL" id="NCKV01000635">
    <property type="protein sequence ID" value="RWS30120.1"/>
    <property type="molecule type" value="Genomic_DNA"/>
</dbReference>
<accession>A0A443SRF5</accession>
<dbReference type="Pfam" id="PF03224">
    <property type="entry name" value="V-ATPase_H_N"/>
    <property type="match status" value="1"/>
</dbReference>
<evidence type="ECO:0000256" key="4">
    <source>
        <dbReference type="ARBA" id="ARBA00023065"/>
    </source>
</evidence>
<dbReference type="GO" id="GO:0005765">
    <property type="term" value="C:lysosomal membrane"/>
    <property type="evidence" value="ECO:0007669"/>
    <property type="project" value="TreeGrafter"/>
</dbReference>
<dbReference type="OrthoDB" id="10263554at2759"/>
<evidence type="ECO:0000259" key="7">
    <source>
        <dbReference type="Pfam" id="PF11698"/>
    </source>
</evidence>
<dbReference type="Gene3D" id="1.25.10.10">
    <property type="entry name" value="Leucine-rich Repeat Variant"/>
    <property type="match status" value="1"/>
</dbReference>
<feature type="region of interest" description="Disordered" evidence="6">
    <location>
        <begin position="540"/>
        <end position="587"/>
    </location>
</feature>
<dbReference type="PANTHER" id="PTHR10698">
    <property type="entry name" value="V-TYPE PROTON ATPASE SUBUNIT H"/>
    <property type="match status" value="1"/>
</dbReference>
<feature type="domain" description="ATPase V1 complex subunit H C-terminal" evidence="7">
    <location>
        <begin position="344"/>
        <end position="459"/>
    </location>
</feature>
<dbReference type="GO" id="GO:0000221">
    <property type="term" value="C:vacuolar proton-transporting V-type ATPase, V1 domain"/>
    <property type="evidence" value="ECO:0007669"/>
    <property type="project" value="InterPro"/>
</dbReference>
<evidence type="ECO:0000256" key="1">
    <source>
        <dbReference type="ARBA" id="ARBA00008613"/>
    </source>
</evidence>
<comment type="caution">
    <text evidence="8">The sequence shown here is derived from an EMBL/GenBank/DDBJ whole genome shotgun (WGS) entry which is preliminary data.</text>
</comment>
<comment type="similarity">
    <text evidence="1">Belongs to the V-ATPase H subunit family.</text>
</comment>
<keyword evidence="9" id="KW-1185">Reference proteome</keyword>
<dbReference type="Gene3D" id="1.25.40.150">
    <property type="entry name" value="V-type ATPase, subunit H, C-terminal domain"/>
    <property type="match status" value="1"/>
</dbReference>
<evidence type="ECO:0000313" key="9">
    <source>
        <dbReference type="Proteomes" id="UP000288716"/>
    </source>
</evidence>
<organism evidence="8 9">
    <name type="scientific">Leptotrombidium deliense</name>
    <dbReference type="NCBI Taxonomy" id="299467"/>
    <lineage>
        <taxon>Eukaryota</taxon>
        <taxon>Metazoa</taxon>
        <taxon>Ecdysozoa</taxon>
        <taxon>Arthropoda</taxon>
        <taxon>Chelicerata</taxon>
        <taxon>Arachnida</taxon>
        <taxon>Acari</taxon>
        <taxon>Acariformes</taxon>
        <taxon>Trombidiformes</taxon>
        <taxon>Prostigmata</taxon>
        <taxon>Anystina</taxon>
        <taxon>Parasitengona</taxon>
        <taxon>Trombiculoidea</taxon>
        <taxon>Trombiculidae</taxon>
        <taxon>Leptotrombidium</taxon>
    </lineage>
</organism>
<dbReference type="FunFam" id="1.25.10.10:FF:000067">
    <property type="entry name" value="V-type proton ATPase subunit H"/>
    <property type="match status" value="1"/>
</dbReference>
<evidence type="ECO:0000256" key="2">
    <source>
        <dbReference type="ARBA" id="ARBA00022448"/>
    </source>
</evidence>
<evidence type="ECO:0000256" key="3">
    <source>
        <dbReference type="ARBA" id="ARBA00022781"/>
    </source>
</evidence>
<dbReference type="InterPro" id="IPR038497">
    <property type="entry name" value="ATPase_V1-cplx_hsu_C_sf"/>
</dbReference>
<dbReference type="PANTHER" id="PTHR10698:SF0">
    <property type="entry name" value="V-TYPE PROTON ATPASE SUBUNIT H"/>
    <property type="match status" value="1"/>
</dbReference>
<dbReference type="GO" id="GO:0046961">
    <property type="term" value="F:proton-transporting ATPase activity, rotational mechanism"/>
    <property type="evidence" value="ECO:0007669"/>
    <property type="project" value="InterPro"/>
</dbReference>
<proteinExistence type="inferred from homology"/>
<evidence type="ECO:0000256" key="5">
    <source>
        <dbReference type="ARBA" id="ARBA00046225"/>
    </source>
</evidence>
<evidence type="ECO:0000256" key="6">
    <source>
        <dbReference type="SAM" id="MobiDB-lite"/>
    </source>
</evidence>
<keyword evidence="3" id="KW-0375">Hydrogen ion transport</keyword>
<name>A0A443SRF5_9ACAR</name>
<dbReference type="InterPro" id="IPR011989">
    <property type="entry name" value="ARM-like"/>
</dbReference>
<reference evidence="8 9" key="1">
    <citation type="journal article" date="2018" name="Gigascience">
        <title>Genomes of trombidid mites reveal novel predicted allergens and laterally-transferred genes associated with secondary metabolism.</title>
        <authorList>
            <person name="Dong X."/>
            <person name="Chaisiri K."/>
            <person name="Xia D."/>
            <person name="Armstrong S.D."/>
            <person name="Fang Y."/>
            <person name="Donnelly M.J."/>
            <person name="Kadowaki T."/>
            <person name="McGarry J.W."/>
            <person name="Darby A.C."/>
            <person name="Makepeace B.L."/>
        </authorList>
    </citation>
    <scope>NUCLEOTIDE SEQUENCE [LARGE SCALE GENOMIC DNA]</scope>
    <source>
        <strain evidence="8">UoL-UT</strain>
    </source>
</reference>
<gene>
    <name evidence="8" type="ORF">B4U80_08706</name>
</gene>
<dbReference type="InterPro" id="IPR016024">
    <property type="entry name" value="ARM-type_fold"/>
</dbReference>
<dbReference type="InterPro" id="IPR004908">
    <property type="entry name" value="ATPase_V1-cplx_hsu"/>
</dbReference>